<dbReference type="STRING" id="709986.Deima_0679"/>
<dbReference type="Pfam" id="PF05762">
    <property type="entry name" value="VWA_CoxE"/>
    <property type="match status" value="1"/>
</dbReference>
<evidence type="ECO:0000259" key="1">
    <source>
        <dbReference type="SMART" id="SM00327"/>
    </source>
</evidence>
<proteinExistence type="predicted"/>
<dbReference type="PANTHER" id="PTHR30634">
    <property type="entry name" value="OUTER MEMBRANE LOLAB LIPOPROTEIN INSERTION APPARATUS"/>
    <property type="match status" value="1"/>
</dbReference>
<feature type="domain" description="VWFA" evidence="1">
    <location>
        <begin position="211"/>
        <end position="370"/>
    </location>
</feature>
<dbReference type="InterPro" id="IPR050458">
    <property type="entry name" value="LolB"/>
</dbReference>
<dbReference type="EMBL" id="CP002454">
    <property type="protein sequence ID" value="ADV66336.1"/>
    <property type="molecule type" value="Genomic_DNA"/>
</dbReference>
<reference evidence="3" key="2">
    <citation type="submission" date="2011-01" db="EMBL/GenBank/DDBJ databases">
        <title>The complete genome of Deinococcus maricopensis DSM 21211.</title>
        <authorList>
            <consortium name="US DOE Joint Genome Institute (JGI-PGF)"/>
            <person name="Lucas S."/>
            <person name="Copeland A."/>
            <person name="Lapidus A."/>
            <person name="Goodwin L."/>
            <person name="Pitluck S."/>
            <person name="Kyrpides N."/>
            <person name="Mavromatis K."/>
            <person name="Pagani I."/>
            <person name="Ivanova N."/>
            <person name="Ovchinnikova G."/>
            <person name="Zeytun A."/>
            <person name="Detter J.C."/>
            <person name="Han C."/>
            <person name="Land M."/>
            <person name="Hauser L."/>
            <person name="Markowitz V."/>
            <person name="Cheng J.-F."/>
            <person name="Hugenholtz P."/>
            <person name="Woyke T."/>
            <person name="Wu D."/>
            <person name="Pukall R."/>
            <person name="Gehrich-Schroeter G."/>
            <person name="Brambilla E."/>
            <person name="Klenk H.-P."/>
            <person name="Eisen J.A."/>
        </authorList>
    </citation>
    <scope>NUCLEOTIDE SEQUENCE [LARGE SCALE GENOMIC DNA]</scope>
    <source>
        <strain evidence="3">DSM 21211 / LMG 22137 / NRRL B-23946 / LB-34</strain>
    </source>
</reference>
<evidence type="ECO:0000313" key="3">
    <source>
        <dbReference type="Proteomes" id="UP000008635"/>
    </source>
</evidence>
<dbReference type="Proteomes" id="UP000008635">
    <property type="component" value="Chromosome"/>
</dbReference>
<evidence type="ECO:0000313" key="2">
    <source>
        <dbReference type="EMBL" id="ADV66336.1"/>
    </source>
</evidence>
<dbReference type="SUPFAM" id="SSF53300">
    <property type="entry name" value="vWA-like"/>
    <property type="match status" value="1"/>
</dbReference>
<sequence>MTTGTEERLRRWRLVLGGGSADGTGCALGGQDERIDAALAAVYGDAEGGEVERKDRLNVGRGKSAPKVARWLAEVRELFPQGTVKVMQQDAIERLNLKQLLLEPELMDAVEPDVNLAVTLLSLKDVMPDAAKERARSVVRHVTDELTRRLEEPLRAAVTGTLNRAARTNRPRPRDIDWGRTIRANLGTYQPDRRTIIPERLVGYARARRQMRSVTLCVDQSGSMADSVVYAGVFGAVLASLPAIKTNVVVYDTAVVDLTDQLQDPVDVLFGVQLGGGNDTPLALRYCKDLLTQPEESIFVLISDLYEGSGSAEMLRRLREFRDMGVQVVVLLALDRNGKPSFDRQNASALAGMGIPVFACTPEHFPDLMAAALGRQDVSAWASARGMPVVHDEGLEG</sequence>
<dbReference type="InterPro" id="IPR036465">
    <property type="entry name" value="vWFA_dom_sf"/>
</dbReference>
<accession>E8U5J7</accession>
<dbReference type="Gene3D" id="3.40.50.410">
    <property type="entry name" value="von Willebrand factor, type A domain"/>
    <property type="match status" value="1"/>
</dbReference>
<dbReference type="InterPro" id="IPR008912">
    <property type="entry name" value="Uncharacterised_CoxE"/>
</dbReference>
<dbReference type="RefSeq" id="WP_013555841.1">
    <property type="nucleotide sequence ID" value="NC_014958.1"/>
</dbReference>
<dbReference type="HOGENOM" id="CLU_058765_0_0_0"/>
<name>E8U5J7_DEIML</name>
<organism evidence="2 3">
    <name type="scientific">Deinococcus maricopensis (strain DSM 21211 / LMG 22137 / NRRL B-23946 / LB-34)</name>
    <dbReference type="NCBI Taxonomy" id="709986"/>
    <lineage>
        <taxon>Bacteria</taxon>
        <taxon>Thermotogati</taxon>
        <taxon>Deinococcota</taxon>
        <taxon>Deinococci</taxon>
        <taxon>Deinococcales</taxon>
        <taxon>Deinococcaceae</taxon>
        <taxon>Deinococcus</taxon>
    </lineage>
</organism>
<protein>
    <submittedName>
        <fullName evidence="2">VWA containing CoxE family protein</fullName>
    </submittedName>
</protein>
<dbReference type="OrthoDB" id="9789979at2"/>
<dbReference type="InterPro" id="IPR002035">
    <property type="entry name" value="VWF_A"/>
</dbReference>
<gene>
    <name evidence="2" type="ordered locus">Deima_0679</name>
</gene>
<keyword evidence="3" id="KW-1185">Reference proteome</keyword>
<dbReference type="AlphaFoldDB" id="E8U5J7"/>
<dbReference type="PANTHER" id="PTHR30634:SF16">
    <property type="entry name" value="OUTER-MEMBRANE LIPOPROTEIN LOLB"/>
    <property type="match status" value="1"/>
</dbReference>
<reference evidence="2 3" key="1">
    <citation type="journal article" date="2011" name="Stand. Genomic Sci.">
        <title>Complete genome sequence of Deinococcus maricopensis type strain (LB-34).</title>
        <authorList>
            <person name="Pukall R."/>
            <person name="Zeytun A."/>
            <person name="Lucas S."/>
            <person name="Lapidus A."/>
            <person name="Hammon N."/>
            <person name="Deshpande S."/>
            <person name="Nolan M."/>
            <person name="Cheng J.F."/>
            <person name="Pitluck S."/>
            <person name="Liolios K."/>
            <person name="Pagani I."/>
            <person name="Mikhailova N."/>
            <person name="Ivanova N."/>
            <person name="Mavromatis K."/>
            <person name="Pati A."/>
            <person name="Tapia R."/>
            <person name="Han C."/>
            <person name="Goodwin L."/>
            <person name="Chen A."/>
            <person name="Palaniappan K."/>
            <person name="Land M."/>
            <person name="Hauser L."/>
            <person name="Chang Y.J."/>
            <person name="Jeffries C.D."/>
            <person name="Brambilla E.M."/>
            <person name="Rohde M."/>
            <person name="Goker M."/>
            <person name="Detter J.C."/>
            <person name="Woyke T."/>
            <person name="Bristow J."/>
            <person name="Eisen J.A."/>
            <person name="Markowitz V."/>
            <person name="Hugenholtz P."/>
            <person name="Kyrpides N.C."/>
            <person name="Klenk H.P."/>
        </authorList>
    </citation>
    <scope>NUCLEOTIDE SEQUENCE [LARGE SCALE GENOMIC DNA]</scope>
    <source>
        <strain evidence="3">DSM 21211 / LMG 22137 / NRRL B-23946 / LB-34</strain>
    </source>
</reference>
<dbReference type="KEGG" id="dmr:Deima_0679"/>
<dbReference type="eggNOG" id="COG2425">
    <property type="taxonomic scope" value="Bacteria"/>
</dbReference>
<dbReference type="SMART" id="SM00327">
    <property type="entry name" value="VWA"/>
    <property type="match status" value="1"/>
</dbReference>